<evidence type="ECO:0000256" key="1">
    <source>
        <dbReference type="ARBA" id="ARBA00004141"/>
    </source>
</evidence>
<comment type="similarity">
    <text evidence="2 12">Belongs to the ELO family.</text>
</comment>
<feature type="transmembrane region" description="Helical" evidence="12">
    <location>
        <begin position="214"/>
        <end position="232"/>
    </location>
</feature>
<dbReference type="PANTHER" id="PTHR11157">
    <property type="entry name" value="FATTY ACID ACYL TRANSFERASE-RELATED"/>
    <property type="match status" value="1"/>
</dbReference>
<keyword evidence="15" id="KW-1185">Reference proteome</keyword>
<feature type="region of interest" description="Disordered" evidence="13">
    <location>
        <begin position="307"/>
        <end position="332"/>
    </location>
</feature>
<keyword evidence="3 12" id="KW-0444">Lipid biosynthesis</keyword>
<comment type="caution">
    <text evidence="14">The sequence shown here is derived from an EMBL/GenBank/DDBJ whole genome shotgun (WGS) entry which is preliminary data.</text>
</comment>
<dbReference type="GO" id="GO:0005789">
    <property type="term" value="C:endoplasmic reticulum membrane"/>
    <property type="evidence" value="ECO:0007669"/>
    <property type="project" value="TreeGrafter"/>
</dbReference>
<evidence type="ECO:0000256" key="10">
    <source>
        <dbReference type="ARBA" id="ARBA00023160"/>
    </source>
</evidence>
<dbReference type="AlphaFoldDB" id="A0A507BKM2"/>
<name>A0A507BKM2_9PEZI</name>
<dbReference type="Proteomes" id="UP000319257">
    <property type="component" value="Unassembled WGS sequence"/>
</dbReference>
<dbReference type="GeneID" id="41979487"/>
<evidence type="ECO:0000256" key="9">
    <source>
        <dbReference type="ARBA" id="ARBA00023136"/>
    </source>
</evidence>
<feature type="transmembrane region" description="Helical" evidence="12">
    <location>
        <begin position="252"/>
        <end position="273"/>
    </location>
</feature>
<evidence type="ECO:0000256" key="3">
    <source>
        <dbReference type="ARBA" id="ARBA00022516"/>
    </source>
</evidence>
<dbReference type="OrthoDB" id="434092at2759"/>
<accession>A0A507BKM2</accession>
<dbReference type="GO" id="GO:0042761">
    <property type="term" value="P:very long-chain fatty acid biosynthetic process"/>
    <property type="evidence" value="ECO:0007669"/>
    <property type="project" value="TreeGrafter"/>
</dbReference>
<keyword evidence="4 12" id="KW-0808">Transferase</keyword>
<gene>
    <name evidence="14" type="ORF">E0L32_012040</name>
</gene>
<evidence type="ECO:0000256" key="11">
    <source>
        <dbReference type="ARBA" id="ARBA00047375"/>
    </source>
</evidence>
<evidence type="ECO:0000313" key="14">
    <source>
        <dbReference type="EMBL" id="TPX17661.1"/>
    </source>
</evidence>
<protein>
    <recommendedName>
        <fullName evidence="12">Elongation of fatty acids protein</fullName>
        <ecNumber evidence="12">2.3.1.-</ecNumber>
    </recommendedName>
</protein>
<evidence type="ECO:0000256" key="7">
    <source>
        <dbReference type="ARBA" id="ARBA00022989"/>
    </source>
</evidence>
<evidence type="ECO:0000256" key="2">
    <source>
        <dbReference type="ARBA" id="ARBA00007263"/>
    </source>
</evidence>
<keyword evidence="9 12" id="KW-0472">Membrane</keyword>
<evidence type="ECO:0000256" key="4">
    <source>
        <dbReference type="ARBA" id="ARBA00022679"/>
    </source>
</evidence>
<feature type="compositionally biased region" description="Polar residues" evidence="13">
    <location>
        <begin position="323"/>
        <end position="332"/>
    </location>
</feature>
<evidence type="ECO:0000256" key="6">
    <source>
        <dbReference type="ARBA" id="ARBA00022832"/>
    </source>
</evidence>
<dbReference type="InterPro" id="IPR002076">
    <property type="entry name" value="ELO_fam"/>
</dbReference>
<reference evidence="14 15" key="1">
    <citation type="submission" date="2019-06" db="EMBL/GenBank/DDBJ databases">
        <title>Draft genome sequence of the filamentous fungus Phialemoniopsis curvata isolated from diesel fuel.</title>
        <authorList>
            <person name="Varaljay V.A."/>
            <person name="Lyon W.J."/>
            <person name="Crouch A.L."/>
            <person name="Drake C.E."/>
            <person name="Hollomon J.M."/>
            <person name="Nadeau L.J."/>
            <person name="Nunn H.S."/>
            <person name="Stevenson B.S."/>
            <person name="Bojanowski C.L."/>
            <person name="Crookes-Goodson W.J."/>
        </authorList>
    </citation>
    <scope>NUCLEOTIDE SEQUENCE [LARGE SCALE GENOMIC DNA]</scope>
    <source>
        <strain evidence="14 15">D216</strain>
    </source>
</reference>
<feature type="transmembrane region" description="Helical" evidence="12">
    <location>
        <begin position="52"/>
        <end position="70"/>
    </location>
</feature>
<evidence type="ECO:0000313" key="15">
    <source>
        <dbReference type="Proteomes" id="UP000319257"/>
    </source>
</evidence>
<dbReference type="InParanoid" id="A0A507BKM2"/>
<evidence type="ECO:0000256" key="12">
    <source>
        <dbReference type="RuleBase" id="RU361115"/>
    </source>
</evidence>
<keyword evidence="5 12" id="KW-0812">Transmembrane</keyword>
<keyword evidence="6 12" id="KW-0276">Fatty acid metabolism</keyword>
<proteinExistence type="inferred from homology"/>
<keyword evidence="10 12" id="KW-0275">Fatty acid biosynthesis</keyword>
<dbReference type="EC" id="2.3.1.-" evidence="12"/>
<dbReference type="Pfam" id="PF01151">
    <property type="entry name" value="ELO"/>
    <property type="match status" value="1"/>
</dbReference>
<comment type="catalytic activity">
    <reaction evidence="11">
        <text>a very-long-chain acyl-CoA + malonyl-CoA + H(+) = a very-long-chain 3-oxoacyl-CoA + CO2 + CoA</text>
        <dbReference type="Rhea" id="RHEA:32727"/>
        <dbReference type="ChEBI" id="CHEBI:15378"/>
        <dbReference type="ChEBI" id="CHEBI:16526"/>
        <dbReference type="ChEBI" id="CHEBI:57287"/>
        <dbReference type="ChEBI" id="CHEBI:57384"/>
        <dbReference type="ChEBI" id="CHEBI:90725"/>
        <dbReference type="ChEBI" id="CHEBI:90736"/>
        <dbReference type="EC" id="2.3.1.199"/>
    </reaction>
</comment>
<evidence type="ECO:0000256" key="5">
    <source>
        <dbReference type="ARBA" id="ARBA00022692"/>
    </source>
</evidence>
<feature type="transmembrane region" description="Helical" evidence="12">
    <location>
        <begin position="174"/>
        <end position="194"/>
    </location>
</feature>
<dbReference type="PANTHER" id="PTHR11157:SF134">
    <property type="entry name" value="ELONGATION OF FATTY ACIDS PROTEIN 1-RELATED"/>
    <property type="match status" value="1"/>
</dbReference>
<comment type="subcellular location">
    <subcellularLocation>
        <location evidence="1">Membrane</location>
        <topology evidence="1">Multi-pass membrane protein</topology>
    </subcellularLocation>
</comment>
<keyword evidence="8 12" id="KW-0443">Lipid metabolism</keyword>
<evidence type="ECO:0000256" key="8">
    <source>
        <dbReference type="ARBA" id="ARBA00023098"/>
    </source>
</evidence>
<dbReference type="GO" id="GO:0019367">
    <property type="term" value="P:fatty acid elongation, saturated fatty acid"/>
    <property type="evidence" value="ECO:0007669"/>
    <property type="project" value="TreeGrafter"/>
</dbReference>
<dbReference type="GO" id="GO:0030148">
    <property type="term" value="P:sphingolipid biosynthetic process"/>
    <property type="evidence" value="ECO:0007669"/>
    <property type="project" value="TreeGrafter"/>
</dbReference>
<sequence length="332" mass="38055">MASSIPIPTIDRPFGIELWPYFSKAFEMVAGYPAEDFRFKVGETPMSTLKETGIFIVIYYIIIFGGRELMRNREPFKLKALFLIHNFYLTAISGILLVLFIEQLLPTVVRGGIFHAICHVEGGWTQPLVVLYYYLELLDTVFLFLKKKPLTFLHCYHHGATAFLCYTQLIGSTAVSWVPITLNLTVHVVMYWYYFQSARGIRIWWKEWVTRLQIIQFVIDLGFVYFASYTYFTSTYFSWMPNAGKCAGEEFAAFAGIGTLSSYLVLFISFYFATYKKDRKAPTARKSLRRMSQAPLPDPQDLIHGHITHQEATPAKTTGAKVNGSTPRSRKA</sequence>
<dbReference type="GO" id="GO:0034625">
    <property type="term" value="P:fatty acid elongation, monounsaturated fatty acid"/>
    <property type="evidence" value="ECO:0007669"/>
    <property type="project" value="TreeGrafter"/>
</dbReference>
<dbReference type="EMBL" id="SKBQ01000132">
    <property type="protein sequence ID" value="TPX17661.1"/>
    <property type="molecule type" value="Genomic_DNA"/>
</dbReference>
<dbReference type="STRING" id="1093900.A0A507BKM2"/>
<dbReference type="GO" id="GO:0009922">
    <property type="term" value="F:fatty acid elongase activity"/>
    <property type="evidence" value="ECO:0007669"/>
    <property type="project" value="UniProtKB-EC"/>
</dbReference>
<comment type="catalytic activity">
    <reaction evidence="12">
        <text>an acyl-CoA + malonyl-CoA + H(+) = a 3-oxoacyl-CoA + CO2 + CoA</text>
        <dbReference type="Rhea" id="RHEA:50252"/>
        <dbReference type="ChEBI" id="CHEBI:15378"/>
        <dbReference type="ChEBI" id="CHEBI:16526"/>
        <dbReference type="ChEBI" id="CHEBI:57287"/>
        <dbReference type="ChEBI" id="CHEBI:57384"/>
        <dbReference type="ChEBI" id="CHEBI:58342"/>
        <dbReference type="ChEBI" id="CHEBI:90726"/>
    </reaction>
    <physiologicalReaction direction="left-to-right" evidence="12">
        <dbReference type="Rhea" id="RHEA:50253"/>
    </physiologicalReaction>
</comment>
<dbReference type="RefSeq" id="XP_030999372.1">
    <property type="nucleotide sequence ID" value="XM_031134837.1"/>
</dbReference>
<organism evidence="14 15">
    <name type="scientific">Thyridium curvatum</name>
    <dbReference type="NCBI Taxonomy" id="1093900"/>
    <lineage>
        <taxon>Eukaryota</taxon>
        <taxon>Fungi</taxon>
        <taxon>Dikarya</taxon>
        <taxon>Ascomycota</taxon>
        <taxon>Pezizomycotina</taxon>
        <taxon>Sordariomycetes</taxon>
        <taxon>Sordariomycetidae</taxon>
        <taxon>Thyridiales</taxon>
        <taxon>Thyridiaceae</taxon>
        <taxon>Thyridium</taxon>
    </lineage>
</organism>
<dbReference type="FunCoup" id="A0A507BKM2">
    <property type="interactions" value="700"/>
</dbReference>
<keyword evidence="7 12" id="KW-1133">Transmembrane helix</keyword>
<dbReference type="GO" id="GO:0034626">
    <property type="term" value="P:fatty acid elongation, polyunsaturated fatty acid"/>
    <property type="evidence" value="ECO:0007669"/>
    <property type="project" value="TreeGrafter"/>
</dbReference>
<evidence type="ECO:0000256" key="13">
    <source>
        <dbReference type="SAM" id="MobiDB-lite"/>
    </source>
</evidence>
<feature type="transmembrane region" description="Helical" evidence="12">
    <location>
        <begin position="82"/>
        <end position="101"/>
    </location>
</feature>